<proteinExistence type="predicted"/>
<keyword evidence="4 5" id="KW-0472">Membrane</keyword>
<evidence type="ECO:0000259" key="6">
    <source>
        <dbReference type="Pfam" id="PF00520"/>
    </source>
</evidence>
<dbReference type="GO" id="GO:0005216">
    <property type="term" value="F:monoatomic ion channel activity"/>
    <property type="evidence" value="ECO:0007669"/>
    <property type="project" value="InterPro"/>
</dbReference>
<keyword evidence="3 5" id="KW-1133">Transmembrane helix</keyword>
<keyword evidence="2 5" id="KW-0812">Transmembrane</keyword>
<protein>
    <recommendedName>
        <fullName evidence="6">Ion transport domain-containing protein</fullName>
    </recommendedName>
</protein>
<evidence type="ECO:0000313" key="8">
    <source>
        <dbReference type="Proteomes" id="UP001178507"/>
    </source>
</evidence>
<dbReference type="InterPro" id="IPR027359">
    <property type="entry name" value="Volt_channel_dom_sf"/>
</dbReference>
<accession>A0AA36IMH0</accession>
<dbReference type="Proteomes" id="UP001178507">
    <property type="component" value="Unassembled WGS sequence"/>
</dbReference>
<evidence type="ECO:0000256" key="5">
    <source>
        <dbReference type="SAM" id="Phobius"/>
    </source>
</evidence>
<feature type="non-terminal residue" evidence="7">
    <location>
        <position position="1"/>
    </location>
</feature>
<feature type="domain" description="Ion transport" evidence="6">
    <location>
        <begin position="6"/>
        <end position="61"/>
    </location>
</feature>
<evidence type="ECO:0000256" key="4">
    <source>
        <dbReference type="ARBA" id="ARBA00023136"/>
    </source>
</evidence>
<comment type="subcellular location">
    <subcellularLocation>
        <location evidence="1">Membrane</location>
        <topology evidence="1">Multi-pass membrane protein</topology>
    </subcellularLocation>
</comment>
<reference evidence="7" key="1">
    <citation type="submission" date="2023-08" db="EMBL/GenBank/DDBJ databases">
        <authorList>
            <person name="Chen Y."/>
            <person name="Shah S."/>
            <person name="Dougan E. K."/>
            <person name="Thang M."/>
            <person name="Chan C."/>
        </authorList>
    </citation>
    <scope>NUCLEOTIDE SEQUENCE</scope>
</reference>
<dbReference type="InterPro" id="IPR005821">
    <property type="entry name" value="Ion_trans_dom"/>
</dbReference>
<dbReference type="Pfam" id="PF00520">
    <property type="entry name" value="Ion_trans"/>
    <property type="match status" value="1"/>
</dbReference>
<dbReference type="AlphaFoldDB" id="A0AA36IMH0"/>
<feature type="non-terminal residue" evidence="7">
    <location>
        <position position="62"/>
    </location>
</feature>
<evidence type="ECO:0000256" key="2">
    <source>
        <dbReference type="ARBA" id="ARBA00022692"/>
    </source>
</evidence>
<name>A0AA36IMH0_9DINO</name>
<dbReference type="GO" id="GO:0016020">
    <property type="term" value="C:membrane"/>
    <property type="evidence" value="ECO:0007669"/>
    <property type="project" value="UniProtKB-SubCell"/>
</dbReference>
<feature type="transmembrane region" description="Helical" evidence="5">
    <location>
        <begin position="17"/>
        <end position="35"/>
    </location>
</feature>
<comment type="caution">
    <text evidence="7">The sequence shown here is derived from an EMBL/GenBank/DDBJ whole genome shotgun (WGS) entry which is preliminary data.</text>
</comment>
<keyword evidence="8" id="KW-1185">Reference proteome</keyword>
<organism evidence="7 8">
    <name type="scientific">Effrenium voratum</name>
    <dbReference type="NCBI Taxonomy" id="2562239"/>
    <lineage>
        <taxon>Eukaryota</taxon>
        <taxon>Sar</taxon>
        <taxon>Alveolata</taxon>
        <taxon>Dinophyceae</taxon>
        <taxon>Suessiales</taxon>
        <taxon>Symbiodiniaceae</taxon>
        <taxon>Effrenium</taxon>
    </lineage>
</organism>
<dbReference type="EMBL" id="CAUJNA010002091">
    <property type="protein sequence ID" value="CAJ1390527.1"/>
    <property type="molecule type" value="Genomic_DNA"/>
</dbReference>
<dbReference type="SUPFAM" id="SSF81324">
    <property type="entry name" value="Voltage-gated potassium channels"/>
    <property type="match status" value="1"/>
</dbReference>
<evidence type="ECO:0000256" key="1">
    <source>
        <dbReference type="ARBA" id="ARBA00004141"/>
    </source>
</evidence>
<evidence type="ECO:0000256" key="3">
    <source>
        <dbReference type="ARBA" id="ARBA00022989"/>
    </source>
</evidence>
<gene>
    <name evidence="7" type="ORF">EVOR1521_LOCUS15922</name>
</gene>
<dbReference type="Gene3D" id="1.20.120.350">
    <property type="entry name" value="Voltage-gated potassium channels. Chain C"/>
    <property type="match status" value="1"/>
</dbReference>
<sequence length="62" mass="7273">NAVAIALDSDVITNETVSQVIGAVFTLLYLSEFLLKLTLLGWRGYFWDENWQWNWFDFLCLL</sequence>
<evidence type="ECO:0000313" key="7">
    <source>
        <dbReference type="EMBL" id="CAJ1390527.1"/>
    </source>
</evidence>